<dbReference type="Gene3D" id="1.10.8.10">
    <property type="entry name" value="DNA helicase RuvA subunit, C-terminal domain"/>
    <property type="match status" value="1"/>
</dbReference>
<evidence type="ECO:0000313" key="19">
    <source>
        <dbReference type="Ensembl" id="ENSMMOP00000023853.1"/>
    </source>
</evidence>
<feature type="compositionally biased region" description="Basic and acidic residues" evidence="16">
    <location>
        <begin position="754"/>
        <end position="764"/>
    </location>
</feature>
<feature type="compositionally biased region" description="Polar residues" evidence="16">
    <location>
        <begin position="454"/>
        <end position="468"/>
    </location>
</feature>
<dbReference type="GO" id="GO:0015030">
    <property type="term" value="C:Cajal body"/>
    <property type="evidence" value="ECO:0007669"/>
    <property type="project" value="UniProtKB-SubCell"/>
</dbReference>
<dbReference type="PANTHER" id="PTHR13681:SF24">
    <property type="entry name" value="TUDOR DOMAIN-CONTAINING PROTEIN 3"/>
    <property type="match status" value="1"/>
</dbReference>
<evidence type="ECO:0000259" key="17">
    <source>
        <dbReference type="PROSITE" id="PS50030"/>
    </source>
</evidence>
<evidence type="ECO:0000256" key="8">
    <source>
        <dbReference type="ARBA" id="ARBA00022728"/>
    </source>
</evidence>
<dbReference type="SMART" id="SM00333">
    <property type="entry name" value="TUDOR"/>
    <property type="match status" value="1"/>
</dbReference>
<dbReference type="GO" id="GO:0006325">
    <property type="term" value="P:chromatin organization"/>
    <property type="evidence" value="ECO:0007669"/>
    <property type="project" value="UniProtKB-KW"/>
</dbReference>
<comment type="function">
    <text evidence="13">Involved in spliceosome assembly.</text>
</comment>
<evidence type="ECO:0000256" key="2">
    <source>
        <dbReference type="ARBA" id="ARBA00004408"/>
    </source>
</evidence>
<keyword evidence="6" id="KW-0963">Cytoplasm</keyword>
<dbReference type="PANTHER" id="PTHR13681">
    <property type="entry name" value="SURVIVAL OF MOTOR NEURON-RELATED-SPLICING FACTOR 30-RELATED"/>
    <property type="match status" value="1"/>
</dbReference>
<keyword evidence="7" id="KW-0507">mRNA processing</keyword>
<feature type="region of interest" description="Disordered" evidence="16">
    <location>
        <begin position="329"/>
        <end position="687"/>
    </location>
</feature>
<dbReference type="InterPro" id="IPR041915">
    <property type="entry name" value="UBA_TDRD3"/>
</dbReference>
<keyword evidence="20" id="KW-1185">Reference proteome</keyword>
<feature type="compositionally biased region" description="Basic and acidic residues" evidence="16">
    <location>
        <begin position="260"/>
        <end position="284"/>
    </location>
</feature>
<keyword evidence="8" id="KW-0747">Spliceosome</keyword>
<keyword evidence="10" id="KW-0508">mRNA splicing</keyword>
<evidence type="ECO:0000256" key="5">
    <source>
        <dbReference type="ARBA" id="ARBA00013421"/>
    </source>
</evidence>
<evidence type="ECO:0000256" key="4">
    <source>
        <dbReference type="ARBA" id="ARBA00005371"/>
    </source>
</evidence>
<feature type="region of interest" description="Disordered" evidence="16">
    <location>
        <begin position="238"/>
        <end position="284"/>
    </location>
</feature>
<dbReference type="PROSITE" id="PS50030">
    <property type="entry name" value="UBA"/>
    <property type="match status" value="1"/>
</dbReference>
<evidence type="ECO:0000256" key="3">
    <source>
        <dbReference type="ARBA" id="ARBA00004496"/>
    </source>
</evidence>
<proteinExistence type="inferred from homology"/>
<dbReference type="Gene3D" id="2.40.50.770">
    <property type="entry name" value="RecQ-mediated genome instability protein Rmi1, C-terminal domain"/>
    <property type="match status" value="1"/>
</dbReference>
<evidence type="ECO:0000256" key="6">
    <source>
        <dbReference type="ARBA" id="ARBA00022490"/>
    </source>
</evidence>
<dbReference type="SMART" id="SM00165">
    <property type="entry name" value="UBA"/>
    <property type="match status" value="1"/>
</dbReference>
<evidence type="ECO:0000256" key="11">
    <source>
        <dbReference type="ARBA" id="ARBA00023242"/>
    </source>
</evidence>
<reference evidence="19" key="1">
    <citation type="submission" date="2025-08" db="UniProtKB">
        <authorList>
            <consortium name="Ensembl"/>
        </authorList>
    </citation>
    <scope>IDENTIFICATION</scope>
</reference>
<feature type="compositionally biased region" description="Basic residues" evidence="16">
    <location>
        <begin position="346"/>
        <end position="355"/>
    </location>
</feature>
<keyword evidence="9" id="KW-0156">Chromatin regulator</keyword>
<dbReference type="PROSITE" id="PS50304">
    <property type="entry name" value="TUDOR"/>
    <property type="match status" value="1"/>
</dbReference>
<dbReference type="Proteomes" id="UP000261620">
    <property type="component" value="Unplaced"/>
</dbReference>
<dbReference type="Pfam" id="PF08585">
    <property type="entry name" value="RMI1_N_C"/>
    <property type="match status" value="1"/>
</dbReference>
<comment type="similarity">
    <text evidence="4">Belongs to the SMN family.</text>
</comment>
<dbReference type="Pfam" id="PF06003">
    <property type="entry name" value="SMN_Tudor"/>
    <property type="match status" value="1"/>
</dbReference>
<dbReference type="GO" id="GO:0008380">
    <property type="term" value="P:RNA splicing"/>
    <property type="evidence" value="ECO:0007669"/>
    <property type="project" value="UniProtKB-KW"/>
</dbReference>
<evidence type="ECO:0000256" key="10">
    <source>
        <dbReference type="ARBA" id="ARBA00023187"/>
    </source>
</evidence>
<feature type="region of interest" description="Disordered" evidence="16">
    <location>
        <begin position="744"/>
        <end position="781"/>
    </location>
</feature>
<feature type="region of interest" description="Disordered" evidence="16">
    <location>
        <begin position="194"/>
        <end position="220"/>
    </location>
</feature>
<feature type="compositionally biased region" description="Basic and acidic residues" evidence="16">
    <location>
        <begin position="556"/>
        <end position="592"/>
    </location>
</feature>
<dbReference type="InterPro" id="IPR015940">
    <property type="entry name" value="UBA"/>
</dbReference>
<dbReference type="Ensembl" id="ENSMMOT00000024251.1">
    <property type="protein sequence ID" value="ENSMMOP00000023853.1"/>
    <property type="gene ID" value="ENSMMOG00000018156.1"/>
</dbReference>
<evidence type="ECO:0000256" key="7">
    <source>
        <dbReference type="ARBA" id="ARBA00022664"/>
    </source>
</evidence>
<evidence type="ECO:0000259" key="18">
    <source>
        <dbReference type="PROSITE" id="PS50304"/>
    </source>
</evidence>
<dbReference type="SMART" id="SM01161">
    <property type="entry name" value="DUF1767"/>
    <property type="match status" value="1"/>
</dbReference>
<evidence type="ECO:0000256" key="13">
    <source>
        <dbReference type="ARBA" id="ARBA00037618"/>
    </source>
</evidence>
<dbReference type="GO" id="GO:0005737">
    <property type="term" value="C:cytoplasm"/>
    <property type="evidence" value="ECO:0007669"/>
    <property type="project" value="UniProtKB-SubCell"/>
</dbReference>
<feature type="compositionally biased region" description="Basic and acidic residues" evidence="16">
    <location>
        <begin position="423"/>
        <end position="444"/>
    </location>
</feature>
<feature type="compositionally biased region" description="Polar residues" evidence="16">
    <location>
        <begin position="394"/>
        <end position="408"/>
    </location>
</feature>
<protein>
    <recommendedName>
        <fullName evidence="14">Survival of motor neuron-related-splicing factor 30</fullName>
    </recommendedName>
    <alternativeName>
        <fullName evidence="15">Survival motor neuron domain-containing protein 1</fullName>
    </alternativeName>
    <alternativeName>
        <fullName evidence="5">Tudor domain-containing protein 3</fullName>
    </alternativeName>
</protein>
<dbReference type="CDD" id="cd20413">
    <property type="entry name" value="Tudor_TDRD3"/>
    <property type="match status" value="1"/>
</dbReference>
<organism evidence="19 20">
    <name type="scientific">Mola mola</name>
    <name type="common">Ocean sunfish</name>
    <name type="synonym">Tetraodon mola</name>
    <dbReference type="NCBI Taxonomy" id="94237"/>
    <lineage>
        <taxon>Eukaryota</taxon>
        <taxon>Metazoa</taxon>
        <taxon>Chordata</taxon>
        <taxon>Craniata</taxon>
        <taxon>Vertebrata</taxon>
        <taxon>Euteleostomi</taxon>
        <taxon>Actinopterygii</taxon>
        <taxon>Neopterygii</taxon>
        <taxon>Teleostei</taxon>
        <taxon>Neoteleostei</taxon>
        <taxon>Acanthomorphata</taxon>
        <taxon>Eupercaria</taxon>
        <taxon>Tetraodontiformes</taxon>
        <taxon>Molidae</taxon>
        <taxon>Mola</taxon>
    </lineage>
</organism>
<dbReference type="SUPFAM" id="SSF46934">
    <property type="entry name" value="UBA-like"/>
    <property type="match status" value="1"/>
</dbReference>
<evidence type="ECO:0000256" key="12">
    <source>
        <dbReference type="ARBA" id="ARBA00035105"/>
    </source>
</evidence>
<dbReference type="SUPFAM" id="SSF63748">
    <property type="entry name" value="Tudor/PWWP/MBT"/>
    <property type="match status" value="1"/>
</dbReference>
<dbReference type="GO" id="GO:0003723">
    <property type="term" value="F:RNA binding"/>
    <property type="evidence" value="ECO:0007669"/>
    <property type="project" value="InterPro"/>
</dbReference>
<dbReference type="CDD" id="cd14282">
    <property type="entry name" value="UBA_TDRD3"/>
    <property type="match status" value="1"/>
</dbReference>
<sequence>MGDLTASLAKEGWYLSDEGIAELKGSADKATVNDIIRIALDSDLRPIGRKFLPADVNSGRTEKLEGPCVLQVQKVRNVSAPKDNEDSQVAPRMLRLQMTDGHTTCVGLEIKHLSKISLNTPPGTKVKLLGTVQVKNGLLLLDDSKISVLGGEVDHMVEKWELQRSLAKHSRSNIGSEGGPPPFMPFGQKCAGKNEVDSRELDQRKTLQTQNVVKSTEENDEFEKQRIAAIAEVAKTKEGPRTFGGGGNAGGNLSNTASSRSRDSYQQRRREDRSERTESRQDGNYRELVDERALRDIIEMGFNREAARQALMDNNNNLEVALNSLLAGSSGGRPGPVVAETNKPQPRVRGKGRGRSRNEDEEEGGAGRPSGPSTLFDFLESKMGVFSIDEPKNQAPQRNQESKANFVNSEYYPKDTSQTKFSTHGEHRQQRNDRPPRFHRDTDFPKPGQEPLFNCSTPHISAQAQQWKAQERGSRGTSDRHQNGRREKQDEQIFLSSFTTTFTRSKETQQHVEFSGAYQQRSRNGDGGGNLTGLSHRRGLKDNAASKHTNSTGSELDGKVNNKRMDRIEERNNSRSLGKADRPNSAHLDLQKDSGPPNFNLRGGSLGTSQEAGFSQDCRSLTGDPAHAQNGDIEHKRTGPIKPTYPSCPPNREPPLKKNTYNPGPKKRSGQGKGQGPRGPEKSHIVEHTWKPGDHCLALYWEDSKFYHARIDAVHPSGSTAVVVFSDYGNCEEVLLHNIKPLTEEDDGYYDSSLEFRRGGDGQPRRARPTQQYYQPPRARD</sequence>
<evidence type="ECO:0000256" key="1">
    <source>
        <dbReference type="ARBA" id="ARBA00004324"/>
    </source>
</evidence>
<dbReference type="InterPro" id="IPR042470">
    <property type="entry name" value="RMI1_N_C_sf"/>
</dbReference>
<evidence type="ECO:0000256" key="9">
    <source>
        <dbReference type="ARBA" id="ARBA00022853"/>
    </source>
</evidence>
<dbReference type="Gene3D" id="2.30.30.140">
    <property type="match status" value="1"/>
</dbReference>
<feature type="compositionally biased region" description="Basic and acidic residues" evidence="16">
    <location>
        <begin position="194"/>
        <end position="205"/>
    </location>
</feature>
<dbReference type="OMA" id="YHQRSRN"/>
<feature type="domain" description="UBA" evidence="17">
    <location>
        <begin position="288"/>
        <end position="328"/>
    </location>
</feature>
<dbReference type="AlphaFoldDB" id="A0A3Q3WZB9"/>
<dbReference type="InterPro" id="IPR013894">
    <property type="entry name" value="RMI1_OB"/>
</dbReference>
<feature type="domain" description="Tudor" evidence="18">
    <location>
        <begin position="689"/>
        <end position="749"/>
    </location>
</feature>
<evidence type="ECO:0000256" key="14">
    <source>
        <dbReference type="ARBA" id="ARBA00041083"/>
    </source>
</evidence>
<evidence type="ECO:0000313" key="20">
    <source>
        <dbReference type="Proteomes" id="UP000261620"/>
    </source>
</evidence>
<dbReference type="GO" id="GO:0016607">
    <property type="term" value="C:nuclear speck"/>
    <property type="evidence" value="ECO:0007669"/>
    <property type="project" value="UniProtKB-SubCell"/>
</dbReference>
<evidence type="ECO:0000256" key="15">
    <source>
        <dbReference type="ARBA" id="ARBA00042567"/>
    </source>
</evidence>
<dbReference type="InterPro" id="IPR047379">
    <property type="entry name" value="Tudor_TDRD3"/>
</dbReference>
<dbReference type="GO" id="GO:0005681">
    <property type="term" value="C:spliceosomal complex"/>
    <property type="evidence" value="ECO:0007669"/>
    <property type="project" value="UniProtKB-KW"/>
</dbReference>
<evidence type="ECO:0000256" key="16">
    <source>
        <dbReference type="SAM" id="MobiDB-lite"/>
    </source>
</evidence>
<feature type="compositionally biased region" description="Basic and acidic residues" evidence="16">
    <location>
        <begin position="469"/>
        <end position="491"/>
    </location>
</feature>
<keyword evidence="11" id="KW-0539">Nucleus</keyword>
<dbReference type="FunFam" id="2.40.50.770:FF:000001">
    <property type="entry name" value="Tudor domain-containing protein 3"/>
    <property type="match status" value="1"/>
</dbReference>
<accession>A0A3Q3WZB9</accession>
<dbReference type="STRING" id="94237.ENSMMOP00000023853"/>
<name>A0A3Q3WZB9_MOLML</name>
<comment type="subcellular location">
    <subcellularLocation>
        <location evidence="3">Cytoplasm</location>
    </subcellularLocation>
    <subcellularLocation>
        <location evidence="1">Nucleus speckle</location>
    </subcellularLocation>
    <subcellularLocation>
        <location evidence="2">Nucleus</location>
        <location evidence="2">Cajal body</location>
    </subcellularLocation>
</comment>
<dbReference type="InterPro" id="IPR002999">
    <property type="entry name" value="Tudor"/>
</dbReference>
<dbReference type="Pfam" id="PF22562">
    <property type="entry name" value="UBA_7"/>
    <property type="match status" value="1"/>
</dbReference>
<comment type="function">
    <text evidence="12">Scaffolding protein that specifically recognizes and binds dimethylarginine-containing proteins. Plays a role in the regulation of translation of target mRNAs by binding Arg/Gly-rich motifs (GAR) in dimethylarginine-containing proteins. In nucleus, acts as a coactivator: recognizes and binds asymmetric dimethylation on the core histone tails associated with transcriptional activation (H3R17me2a and H4R3me2a) and recruits proteins at these arginine-methylated loci. In cytoplasm, acts as an antiviral factor that participates in the assembly of stress granules together with G3BP1.</text>
</comment>
<reference evidence="19" key="2">
    <citation type="submission" date="2025-09" db="UniProtKB">
        <authorList>
            <consortium name="Ensembl"/>
        </authorList>
    </citation>
    <scope>IDENTIFICATION</scope>
</reference>
<feature type="compositionally biased region" description="Polar residues" evidence="16">
    <location>
        <begin position="607"/>
        <end position="619"/>
    </location>
</feature>
<dbReference type="InterPro" id="IPR009060">
    <property type="entry name" value="UBA-like_sf"/>
</dbReference>
<dbReference type="InterPro" id="IPR010304">
    <property type="entry name" value="SMN_Tudor"/>
</dbReference>
<dbReference type="GO" id="GO:0006397">
    <property type="term" value="P:mRNA processing"/>
    <property type="evidence" value="ECO:0007669"/>
    <property type="project" value="UniProtKB-KW"/>
</dbReference>